<keyword evidence="10" id="KW-1185">Reference proteome</keyword>
<organism evidence="9 10">
    <name type="scientific">Marchantia polymorpha</name>
    <name type="common">Common liverwort</name>
    <name type="synonym">Marchantia aquatica</name>
    <dbReference type="NCBI Taxonomy" id="3197"/>
    <lineage>
        <taxon>Eukaryota</taxon>
        <taxon>Viridiplantae</taxon>
        <taxon>Streptophyta</taxon>
        <taxon>Embryophyta</taxon>
        <taxon>Marchantiophyta</taxon>
        <taxon>Marchantiopsida</taxon>
        <taxon>Marchantiidae</taxon>
        <taxon>Marchantiales</taxon>
        <taxon>Marchantiaceae</taxon>
        <taxon>Marchantia</taxon>
    </lineage>
</organism>
<dbReference type="Gene3D" id="3.90.190.20">
    <property type="entry name" value="Mur ligase, C-terminal domain"/>
    <property type="match status" value="1"/>
</dbReference>
<dbReference type="InterPro" id="IPR018109">
    <property type="entry name" value="Folylpolyglutamate_synth_CS"/>
</dbReference>
<dbReference type="InterPro" id="IPR004101">
    <property type="entry name" value="Mur_ligase_C"/>
</dbReference>
<protein>
    <submittedName>
        <fullName evidence="9">Uncharacterized protein</fullName>
    </submittedName>
</protein>
<dbReference type="GO" id="GO:0004326">
    <property type="term" value="F:tetrahydrofolylpolyglutamate synthase activity"/>
    <property type="evidence" value="ECO:0007669"/>
    <property type="project" value="InterPro"/>
</dbReference>
<dbReference type="SUPFAM" id="SSF53244">
    <property type="entry name" value="MurD-like peptide ligases, peptide-binding domain"/>
    <property type="match status" value="1"/>
</dbReference>
<dbReference type="SUPFAM" id="SSF53623">
    <property type="entry name" value="MurD-like peptide ligases, catalytic domain"/>
    <property type="match status" value="1"/>
</dbReference>
<dbReference type="EMBL" id="KZ772756">
    <property type="protein sequence ID" value="PTQ33912.1"/>
    <property type="molecule type" value="Genomic_DNA"/>
</dbReference>
<accession>A0A2R6WJ90</accession>
<feature type="domain" description="Mur ligase C-terminal" evidence="7">
    <location>
        <begin position="405"/>
        <end position="515"/>
    </location>
</feature>
<evidence type="ECO:0000256" key="3">
    <source>
        <dbReference type="ARBA" id="ARBA00022723"/>
    </source>
</evidence>
<dbReference type="Gramene" id="Mp5g17540.1">
    <property type="protein sequence ID" value="Mp5g17540.1.cds"/>
    <property type="gene ID" value="Mp5g17540"/>
</dbReference>
<evidence type="ECO:0000259" key="8">
    <source>
        <dbReference type="Pfam" id="PF08245"/>
    </source>
</evidence>
<dbReference type="AlphaFoldDB" id="A0A2R6WJ90"/>
<dbReference type="OMA" id="NLGWRIS"/>
<evidence type="ECO:0000256" key="5">
    <source>
        <dbReference type="ARBA" id="ARBA00022840"/>
    </source>
</evidence>
<evidence type="ECO:0000256" key="6">
    <source>
        <dbReference type="ARBA" id="ARBA00022842"/>
    </source>
</evidence>
<keyword evidence="2" id="KW-0436">Ligase</keyword>
<dbReference type="GO" id="GO:0005524">
    <property type="term" value="F:ATP binding"/>
    <property type="evidence" value="ECO:0007669"/>
    <property type="project" value="UniProtKB-KW"/>
</dbReference>
<reference evidence="10" key="1">
    <citation type="journal article" date="2017" name="Cell">
        <title>Insights into land plant evolution garnered from the Marchantia polymorpha genome.</title>
        <authorList>
            <person name="Bowman J.L."/>
            <person name="Kohchi T."/>
            <person name="Yamato K.T."/>
            <person name="Jenkins J."/>
            <person name="Shu S."/>
            <person name="Ishizaki K."/>
            <person name="Yamaoka S."/>
            <person name="Nishihama R."/>
            <person name="Nakamura Y."/>
            <person name="Berger F."/>
            <person name="Adam C."/>
            <person name="Aki S.S."/>
            <person name="Althoff F."/>
            <person name="Araki T."/>
            <person name="Arteaga-Vazquez M.A."/>
            <person name="Balasubrmanian S."/>
            <person name="Barry K."/>
            <person name="Bauer D."/>
            <person name="Boehm C.R."/>
            <person name="Briginshaw L."/>
            <person name="Caballero-Perez J."/>
            <person name="Catarino B."/>
            <person name="Chen F."/>
            <person name="Chiyoda S."/>
            <person name="Chovatia M."/>
            <person name="Davies K.M."/>
            <person name="Delmans M."/>
            <person name="Demura T."/>
            <person name="Dierschke T."/>
            <person name="Dolan L."/>
            <person name="Dorantes-Acosta A.E."/>
            <person name="Eklund D.M."/>
            <person name="Florent S.N."/>
            <person name="Flores-Sandoval E."/>
            <person name="Fujiyama A."/>
            <person name="Fukuzawa H."/>
            <person name="Galik B."/>
            <person name="Grimanelli D."/>
            <person name="Grimwood J."/>
            <person name="Grossniklaus U."/>
            <person name="Hamada T."/>
            <person name="Haseloff J."/>
            <person name="Hetherington A.J."/>
            <person name="Higo A."/>
            <person name="Hirakawa Y."/>
            <person name="Hundley H.N."/>
            <person name="Ikeda Y."/>
            <person name="Inoue K."/>
            <person name="Inoue S.I."/>
            <person name="Ishida S."/>
            <person name="Jia Q."/>
            <person name="Kakita M."/>
            <person name="Kanazawa T."/>
            <person name="Kawai Y."/>
            <person name="Kawashima T."/>
            <person name="Kennedy M."/>
            <person name="Kinose K."/>
            <person name="Kinoshita T."/>
            <person name="Kohara Y."/>
            <person name="Koide E."/>
            <person name="Komatsu K."/>
            <person name="Kopischke S."/>
            <person name="Kubo M."/>
            <person name="Kyozuka J."/>
            <person name="Lagercrantz U."/>
            <person name="Lin S.S."/>
            <person name="Lindquist E."/>
            <person name="Lipzen A.M."/>
            <person name="Lu C.W."/>
            <person name="De Luna E."/>
            <person name="Martienssen R.A."/>
            <person name="Minamino N."/>
            <person name="Mizutani M."/>
            <person name="Mizutani M."/>
            <person name="Mochizuki N."/>
            <person name="Monte I."/>
            <person name="Mosher R."/>
            <person name="Nagasaki H."/>
            <person name="Nakagami H."/>
            <person name="Naramoto S."/>
            <person name="Nishitani K."/>
            <person name="Ohtani M."/>
            <person name="Okamoto T."/>
            <person name="Okumura M."/>
            <person name="Phillips J."/>
            <person name="Pollak B."/>
            <person name="Reinders A."/>
            <person name="Rovekamp M."/>
            <person name="Sano R."/>
            <person name="Sawa S."/>
            <person name="Schmid M.W."/>
            <person name="Shirakawa M."/>
            <person name="Solano R."/>
            <person name="Spunde A."/>
            <person name="Suetsugu N."/>
            <person name="Sugano S."/>
            <person name="Sugiyama A."/>
            <person name="Sun R."/>
            <person name="Suzuki Y."/>
            <person name="Takenaka M."/>
            <person name="Takezawa D."/>
            <person name="Tomogane H."/>
            <person name="Tsuzuki M."/>
            <person name="Ueda T."/>
            <person name="Umeda M."/>
            <person name="Ward J.M."/>
            <person name="Watanabe Y."/>
            <person name="Yazaki K."/>
            <person name="Yokoyama R."/>
            <person name="Yoshitake Y."/>
            <person name="Yotsui I."/>
            <person name="Zachgo S."/>
            <person name="Schmutz J."/>
        </authorList>
    </citation>
    <scope>NUCLEOTIDE SEQUENCE [LARGE SCALE GENOMIC DNA]</scope>
    <source>
        <strain evidence="10">Tak-1</strain>
    </source>
</reference>
<dbReference type="OrthoDB" id="5212574at2759"/>
<dbReference type="InterPro" id="IPR036565">
    <property type="entry name" value="Mur-like_cat_sf"/>
</dbReference>
<feature type="domain" description="Mur ligase central" evidence="8">
    <location>
        <begin position="113"/>
        <end position="361"/>
    </location>
</feature>
<keyword evidence="6" id="KW-0460">Magnesium</keyword>
<evidence type="ECO:0000256" key="1">
    <source>
        <dbReference type="ARBA" id="ARBA00008276"/>
    </source>
</evidence>
<dbReference type="GO" id="GO:0008841">
    <property type="term" value="F:dihydrofolate synthase activity"/>
    <property type="evidence" value="ECO:0000318"/>
    <property type="project" value="GO_Central"/>
</dbReference>
<dbReference type="GO" id="GO:0046872">
    <property type="term" value="F:metal ion binding"/>
    <property type="evidence" value="ECO:0007669"/>
    <property type="project" value="UniProtKB-KW"/>
</dbReference>
<evidence type="ECO:0000259" key="7">
    <source>
        <dbReference type="Pfam" id="PF02875"/>
    </source>
</evidence>
<name>A0A2R6WJ90_MARPO</name>
<dbReference type="InterPro" id="IPR036615">
    <property type="entry name" value="Mur_ligase_C_dom_sf"/>
</dbReference>
<gene>
    <name evidence="9" type="ORF">MARPO_0084s0006</name>
</gene>
<dbReference type="Proteomes" id="UP000244005">
    <property type="component" value="Unassembled WGS sequence"/>
</dbReference>
<dbReference type="PANTHER" id="PTHR11136">
    <property type="entry name" value="FOLYLPOLYGLUTAMATE SYNTHASE-RELATED"/>
    <property type="match status" value="1"/>
</dbReference>
<sequence>MCASRVRSSLWPSIIRGRLNSARGCGSDWGLLRPLAGARFFSDGGTDIRAMAAETDDSVLEVEEYLNSFKNFEKDGVPKGAGTGSDEGFDLGRMSRLLSTIGDPISKYQVVHVAGTKGKGSTVAFISDILRAAGFRVGSYTSPHIRSLRERIVSGETGQPISTEAFNQLYRDLHKRVNEAVISESGALTHFEILTALAFAQFAREKVDIAVIETGLGGARDATNVIPATSLLASVIVGVGREHLEALGGSLESIAHAKAGIIKEGRPVILGRQSENVAERILREVAASKNATVVPRPDEVIVCELKNIIADYRNPHQFCDIVIKSKDPTVSGAKSSEVWGMRDVKLGALGVHQMDNAASAIQTALCLRNGGLNISDTSIRLGLERTTIPGRFQFATPAEAMALRSKGATVILDGAHTEGSAAALADTLTRTFPESCLALVVAMASDKEHLPFTRTLLEGARPKIVVTTSVDIAGGAKRAMSASAMADIFEQAAEDLGIETAYGLQDVAEIKAEGEETLFVDEAEDLEAAVARAVYMVHLVRNGTKGVICITGSLHAVSESLKLMSSK</sequence>
<dbReference type="PANTHER" id="PTHR11136:SF0">
    <property type="entry name" value="DIHYDROFOLATE SYNTHETASE-RELATED"/>
    <property type="match status" value="1"/>
</dbReference>
<keyword evidence="5" id="KW-0067">ATP-binding</keyword>
<evidence type="ECO:0000256" key="4">
    <source>
        <dbReference type="ARBA" id="ARBA00022741"/>
    </source>
</evidence>
<proteinExistence type="inferred from homology"/>
<evidence type="ECO:0000256" key="2">
    <source>
        <dbReference type="ARBA" id="ARBA00022598"/>
    </source>
</evidence>
<keyword evidence="4" id="KW-0547">Nucleotide-binding</keyword>
<dbReference type="GO" id="GO:0009396">
    <property type="term" value="P:folic acid-containing compound biosynthetic process"/>
    <property type="evidence" value="ECO:0000318"/>
    <property type="project" value="GO_Central"/>
</dbReference>
<dbReference type="PROSITE" id="PS01012">
    <property type="entry name" value="FOLYLPOLYGLU_SYNT_2"/>
    <property type="match status" value="1"/>
</dbReference>
<evidence type="ECO:0000313" key="10">
    <source>
        <dbReference type="Proteomes" id="UP000244005"/>
    </source>
</evidence>
<dbReference type="Pfam" id="PF02875">
    <property type="entry name" value="Mur_ligase_C"/>
    <property type="match status" value="1"/>
</dbReference>
<comment type="similarity">
    <text evidence="1">Belongs to the folylpolyglutamate synthase family.</text>
</comment>
<dbReference type="Gene3D" id="3.40.1190.10">
    <property type="entry name" value="Mur-like, catalytic domain"/>
    <property type="match status" value="1"/>
</dbReference>
<keyword evidence="3" id="KW-0479">Metal-binding</keyword>
<dbReference type="GO" id="GO:0005737">
    <property type="term" value="C:cytoplasm"/>
    <property type="evidence" value="ECO:0000318"/>
    <property type="project" value="GO_Central"/>
</dbReference>
<evidence type="ECO:0000313" key="9">
    <source>
        <dbReference type="EMBL" id="PTQ33912.1"/>
    </source>
</evidence>
<dbReference type="NCBIfam" id="TIGR01499">
    <property type="entry name" value="folC"/>
    <property type="match status" value="1"/>
</dbReference>
<dbReference type="InterPro" id="IPR013221">
    <property type="entry name" value="Mur_ligase_cen"/>
</dbReference>
<dbReference type="Pfam" id="PF08245">
    <property type="entry name" value="Mur_ligase_M"/>
    <property type="match status" value="1"/>
</dbReference>
<dbReference type="InterPro" id="IPR001645">
    <property type="entry name" value="Folylpolyglutamate_synth"/>
</dbReference>